<gene>
    <name evidence="1" type="ORF">AVDCRST_MAG90-1832</name>
</gene>
<dbReference type="EMBL" id="CADCUC010000362">
    <property type="protein sequence ID" value="CAA9338494.1"/>
    <property type="molecule type" value="Genomic_DNA"/>
</dbReference>
<dbReference type="AlphaFoldDB" id="A0A6J4LR26"/>
<name>A0A6J4LR26_9HYPH</name>
<evidence type="ECO:0000313" key="1">
    <source>
        <dbReference type="EMBL" id="CAA9338494.1"/>
    </source>
</evidence>
<reference evidence="1" key="1">
    <citation type="submission" date="2020-02" db="EMBL/GenBank/DDBJ databases">
        <authorList>
            <person name="Meier V. D."/>
        </authorList>
    </citation>
    <scope>NUCLEOTIDE SEQUENCE</scope>
    <source>
        <strain evidence="1">AVDCRST_MAG90</strain>
    </source>
</reference>
<sequence>MLGRDGEPRVRLHGPVREFQESGGLLQLALGLDPAGADVAAKPVGYLGAVLLGPALTAGVFASEVAP</sequence>
<accession>A0A6J4LR26</accession>
<protein>
    <submittedName>
        <fullName evidence="1">Uncharacterized protein</fullName>
    </submittedName>
</protein>
<proteinExistence type="predicted"/>
<organism evidence="1">
    <name type="scientific">uncultured Microvirga sp</name>
    <dbReference type="NCBI Taxonomy" id="412392"/>
    <lineage>
        <taxon>Bacteria</taxon>
        <taxon>Pseudomonadati</taxon>
        <taxon>Pseudomonadota</taxon>
        <taxon>Alphaproteobacteria</taxon>
        <taxon>Hyphomicrobiales</taxon>
        <taxon>Methylobacteriaceae</taxon>
        <taxon>Microvirga</taxon>
        <taxon>environmental samples</taxon>
    </lineage>
</organism>